<dbReference type="Proteomes" id="UP000000448">
    <property type="component" value="Chromosome"/>
</dbReference>
<evidence type="ECO:0000313" key="3">
    <source>
        <dbReference type="Proteomes" id="UP000000448"/>
    </source>
</evidence>
<keyword evidence="3" id="KW-1185">Reference proteome</keyword>
<dbReference type="KEGG" id="nam:NAMH_1779"/>
<evidence type="ECO:0000259" key="1">
    <source>
        <dbReference type="Pfam" id="PF17338"/>
    </source>
</evidence>
<gene>
    <name evidence="2" type="ordered locus">NAMH_1779</name>
</gene>
<dbReference type="STRING" id="598659.NAMH_1779"/>
<protein>
    <submittedName>
        <fullName evidence="2">Normocyte-binding protein 1</fullName>
    </submittedName>
</protein>
<dbReference type="InterPro" id="IPR020290">
    <property type="entry name" value="Gp88"/>
</dbReference>
<accession>B9L707</accession>
<dbReference type="Pfam" id="PF17338">
    <property type="entry name" value="GP88"/>
    <property type="match status" value="1"/>
</dbReference>
<evidence type="ECO:0000313" key="2">
    <source>
        <dbReference type="EMBL" id="ACM93143.1"/>
    </source>
</evidence>
<sequence>MSNKYTINSQNIILKKYCEKFSKSEEELKIEGNLLKLGNVDIDLISVNKLLSVPSNERFKNGSTKIFVLNLAPDTNLKEVENNNFKISNTCVKAGYCRDVCVGVSVSGHQQYIKQLIRLGCIFNDLSNLFQEIEDKIKYYKSEKRFQNIVFRLNNFSDLLWEEIEIDDYQRKEIEYKYQNVFLKKLSNKSKQNHYSKKNIFSYFPEILFYDYTKIPERFKNYLKGDFPRNYFLTYSYDKKNTKDYQNLIKSINGNMVKILKKNLQKFSIAFIVDKKVKISLLKHKCKIENKYEYIELIDGDLDDCRIFDLKNQDRLAKIVLLEYNAKTGIKKDSEDEKYYLDYNEIKEKIEEINEQFNKAFNDSLPKH</sequence>
<dbReference type="AlphaFoldDB" id="B9L707"/>
<dbReference type="HOGENOM" id="CLU_751892_0_0_7"/>
<reference evidence="2 3" key="1">
    <citation type="journal article" date="2009" name="PLoS Genet.">
        <title>Adaptations to submarine hydrothermal environments exemplified by the genome of Nautilia profundicola.</title>
        <authorList>
            <person name="Campbell B.J."/>
            <person name="Smith J.L."/>
            <person name="Hanson T.E."/>
            <person name="Klotz M.G."/>
            <person name="Stein L.Y."/>
            <person name="Lee C.K."/>
            <person name="Wu D."/>
            <person name="Robinson J.M."/>
            <person name="Khouri H.M."/>
            <person name="Eisen J.A."/>
            <person name="Cary S.C."/>
        </authorList>
    </citation>
    <scope>NUCLEOTIDE SEQUENCE [LARGE SCALE GENOMIC DNA]</scope>
    <source>
        <strain evidence="3">ATCC BAA-1463 / DSM 18972 / AmH</strain>
    </source>
</reference>
<name>B9L707_NAUPA</name>
<dbReference type="OrthoDB" id="8116906at2"/>
<dbReference type="RefSeq" id="WP_015902195.1">
    <property type="nucleotide sequence ID" value="NC_012115.1"/>
</dbReference>
<feature type="domain" description="Gene product 88" evidence="1">
    <location>
        <begin position="74"/>
        <end position="262"/>
    </location>
</feature>
<dbReference type="EMBL" id="CP001279">
    <property type="protein sequence ID" value="ACM93143.1"/>
    <property type="molecule type" value="Genomic_DNA"/>
</dbReference>
<proteinExistence type="predicted"/>
<organism evidence="2 3">
    <name type="scientific">Nautilia profundicola (strain ATCC BAA-1463 / DSM 18972 / AmH)</name>
    <dbReference type="NCBI Taxonomy" id="598659"/>
    <lineage>
        <taxon>Bacteria</taxon>
        <taxon>Pseudomonadati</taxon>
        <taxon>Campylobacterota</taxon>
        <taxon>Epsilonproteobacteria</taxon>
        <taxon>Nautiliales</taxon>
        <taxon>Nautiliaceae</taxon>
        <taxon>Nautilia</taxon>
    </lineage>
</organism>